<name>A0AAN9YUK9_9PEZI</name>
<gene>
    <name evidence="6" type="ORF">SLS62_002992</name>
</gene>
<dbReference type="AlphaFoldDB" id="A0AAN9YUK9"/>
<dbReference type="PANTHER" id="PTHR43817">
    <property type="entry name" value="GLYCOSYL HYDROLASE"/>
    <property type="match status" value="1"/>
</dbReference>
<dbReference type="CDD" id="cd18820">
    <property type="entry name" value="GH43_LbAraf43-like"/>
    <property type="match status" value="1"/>
</dbReference>
<dbReference type="Gene3D" id="2.115.10.20">
    <property type="entry name" value="Glycosyl hydrolase domain, family 43"/>
    <property type="match status" value="1"/>
</dbReference>
<reference evidence="6 7" key="1">
    <citation type="submission" date="2024-02" db="EMBL/GenBank/DDBJ databases">
        <title>De novo assembly and annotation of 12 fungi associated with fruit tree decline syndrome in Ontario, Canada.</title>
        <authorList>
            <person name="Sulman M."/>
            <person name="Ellouze W."/>
            <person name="Ilyukhin E."/>
        </authorList>
    </citation>
    <scope>NUCLEOTIDE SEQUENCE [LARGE SCALE GENOMIC DNA]</scope>
    <source>
        <strain evidence="6 7">M11/M66-122</strain>
    </source>
</reference>
<evidence type="ECO:0000313" key="6">
    <source>
        <dbReference type="EMBL" id="KAK7755177.1"/>
    </source>
</evidence>
<accession>A0AAN9YUK9</accession>
<dbReference type="PANTHER" id="PTHR43817:SF1">
    <property type="entry name" value="HYDROLASE, FAMILY 43, PUTATIVE (AFU_ORTHOLOGUE AFUA_3G01660)-RELATED"/>
    <property type="match status" value="1"/>
</dbReference>
<dbReference type="InterPro" id="IPR023296">
    <property type="entry name" value="Glyco_hydro_beta-prop_sf"/>
</dbReference>
<sequence length="262" mass="29120">MYSKTPPGATDHSADLWAPELHCLRGRWYIYYAAAHPSHGNKSHRMFVLGGPPASENPCQGPWEFLGRIRGTPEDQWAIDGTVFELQGALYFVYSGWPLTNDNDLDLVQELFITRLEDPTTAASDAPVVICRPDQPWEITRDGNGDHGINEGPQFLSSPDGTWKGLIYSCAGSWTPDYKMATLQYVGGDPMNPQAWRKGSEPLAMTKDPIKGPWGPGHGTFLNFGNEVAAIFHATDSPRDGWDNRKARLQRLIFTDEGPFSK</sequence>
<evidence type="ECO:0000256" key="5">
    <source>
        <dbReference type="RuleBase" id="RU361187"/>
    </source>
</evidence>
<dbReference type="Proteomes" id="UP001320420">
    <property type="component" value="Unassembled WGS sequence"/>
</dbReference>
<comment type="caution">
    <text evidence="6">The sequence shown here is derived from an EMBL/GenBank/DDBJ whole genome shotgun (WGS) entry which is preliminary data.</text>
</comment>
<dbReference type="InterPro" id="IPR006710">
    <property type="entry name" value="Glyco_hydro_43"/>
</dbReference>
<keyword evidence="4 5" id="KW-0326">Glycosidase</keyword>
<evidence type="ECO:0000313" key="7">
    <source>
        <dbReference type="Proteomes" id="UP001320420"/>
    </source>
</evidence>
<proteinExistence type="inferred from homology"/>
<evidence type="ECO:0000256" key="4">
    <source>
        <dbReference type="ARBA" id="ARBA00023295"/>
    </source>
</evidence>
<protein>
    <recommendedName>
        <fullName evidence="8">Arabinanase/levansucrase/invertase</fullName>
    </recommendedName>
</protein>
<dbReference type="Pfam" id="PF04616">
    <property type="entry name" value="Glyco_hydro_43"/>
    <property type="match status" value="1"/>
</dbReference>
<dbReference type="SUPFAM" id="SSF75005">
    <property type="entry name" value="Arabinanase/levansucrase/invertase"/>
    <property type="match status" value="1"/>
</dbReference>
<evidence type="ECO:0000256" key="3">
    <source>
        <dbReference type="ARBA" id="ARBA00022801"/>
    </source>
</evidence>
<keyword evidence="2" id="KW-0732">Signal</keyword>
<keyword evidence="7" id="KW-1185">Reference proteome</keyword>
<comment type="similarity">
    <text evidence="1 5">Belongs to the glycosyl hydrolase 43 family.</text>
</comment>
<keyword evidence="3 5" id="KW-0378">Hydrolase</keyword>
<dbReference type="EMBL" id="JAKJXP020000015">
    <property type="protein sequence ID" value="KAK7755177.1"/>
    <property type="molecule type" value="Genomic_DNA"/>
</dbReference>
<dbReference type="GO" id="GO:0004553">
    <property type="term" value="F:hydrolase activity, hydrolyzing O-glycosyl compounds"/>
    <property type="evidence" value="ECO:0007669"/>
    <property type="project" value="InterPro"/>
</dbReference>
<evidence type="ECO:0000256" key="2">
    <source>
        <dbReference type="ARBA" id="ARBA00022729"/>
    </source>
</evidence>
<evidence type="ECO:0000256" key="1">
    <source>
        <dbReference type="ARBA" id="ARBA00009865"/>
    </source>
</evidence>
<evidence type="ECO:0008006" key="8">
    <source>
        <dbReference type="Google" id="ProtNLM"/>
    </source>
</evidence>
<dbReference type="GO" id="GO:0005975">
    <property type="term" value="P:carbohydrate metabolic process"/>
    <property type="evidence" value="ECO:0007669"/>
    <property type="project" value="InterPro"/>
</dbReference>
<organism evidence="6 7">
    <name type="scientific">Diatrype stigma</name>
    <dbReference type="NCBI Taxonomy" id="117547"/>
    <lineage>
        <taxon>Eukaryota</taxon>
        <taxon>Fungi</taxon>
        <taxon>Dikarya</taxon>
        <taxon>Ascomycota</taxon>
        <taxon>Pezizomycotina</taxon>
        <taxon>Sordariomycetes</taxon>
        <taxon>Xylariomycetidae</taxon>
        <taxon>Xylariales</taxon>
        <taxon>Diatrypaceae</taxon>
        <taxon>Diatrype</taxon>
    </lineage>
</organism>